<gene>
    <name evidence="1" type="ORF">MJO28_011997</name>
</gene>
<keyword evidence="2" id="KW-1185">Reference proteome</keyword>
<proteinExistence type="predicted"/>
<reference evidence="2" key="2">
    <citation type="journal article" date="2018" name="Mol. Plant Microbe Interact.">
        <title>Genome sequence resources for the wheat stripe rust pathogen (Puccinia striiformis f. sp. tritici) and the barley stripe rust pathogen (Puccinia striiformis f. sp. hordei).</title>
        <authorList>
            <person name="Xia C."/>
            <person name="Wang M."/>
            <person name="Yin C."/>
            <person name="Cornejo O.E."/>
            <person name="Hulbert S.H."/>
            <person name="Chen X."/>
        </authorList>
    </citation>
    <scope>NUCLEOTIDE SEQUENCE [LARGE SCALE GENOMIC DNA]</scope>
    <source>
        <strain evidence="2">93-210</strain>
    </source>
</reference>
<sequence length="698" mass="77320">MEAAKEPNDTTQRRQAEGHETHIPEIGSSRRRGGGQGPLDSYEDNEGDEANEAEKSNTPKQFGVLKMEAIIERLRARSSRWGVRSIYIAMYILSTITSTENNALPLIEPYFLSLFGHHSSLATVGIMTNIAFAVGKPPMSKIMDVFGRAEGVLVAIILYLIGAILTASSGGMIQYGIGRTAAALGSQGLQLSQMIIVADTSSLTSRALLTSTITSPWIFTTWIGPILGSWFLSKGAIGYRTIYLVFGLAVPFCASWLVLVLWSEWRYLNNELVRPTPQRIALPTTDQDQEDRSPWSPPESPHHLLYNSPHSPNHTPTTSTLWSQAWEQLDSVGLVLLTLGFGLLLLPLTWSVKEPGVNWFSIERCSFLILGIIILICFGIYESKYAKYPVIPPRLFEQRTVLLGSSVCFWHFICQYTYESYFTSFLQVNISPLLQLTVVRFLSARDAQYVERSYLFTACVSAIICGILVKWTRRYKIWLVVGILLHGVGTLLMVRSRRLDNPMTEIVISQVIGGFGGGFTTLASQLGVQAVVGHQDVGISTAVFLTITQIGGAVGSSLAGSIWTSRLESALAQRLPQSELSNIPKIVGDLRFALTYQGANRTSINEAYIDVQRILNWLGVWALLPCLICALCMENVDLDSKNPPRNPKDGVNSQPPNPHHHPTTHRDSIADAENAPFLSRWPSLSIFHHFKSQNKNKT</sequence>
<evidence type="ECO:0000313" key="2">
    <source>
        <dbReference type="Proteomes" id="UP001060170"/>
    </source>
</evidence>
<evidence type="ECO:0000313" key="1">
    <source>
        <dbReference type="EMBL" id="KAI7941970.1"/>
    </source>
</evidence>
<reference evidence="1 2" key="3">
    <citation type="journal article" date="2022" name="Microbiol. Spectr.">
        <title>Folding features and dynamics of 3D genome architecture in plant fungal pathogens.</title>
        <authorList>
            <person name="Xia C."/>
        </authorList>
    </citation>
    <scope>NUCLEOTIDE SEQUENCE [LARGE SCALE GENOMIC DNA]</scope>
    <source>
        <strain evidence="1 2">93-210</strain>
    </source>
</reference>
<organism evidence="1 2">
    <name type="scientific">Puccinia striiformis f. sp. tritici</name>
    <dbReference type="NCBI Taxonomy" id="168172"/>
    <lineage>
        <taxon>Eukaryota</taxon>
        <taxon>Fungi</taxon>
        <taxon>Dikarya</taxon>
        <taxon>Basidiomycota</taxon>
        <taxon>Pucciniomycotina</taxon>
        <taxon>Pucciniomycetes</taxon>
        <taxon>Pucciniales</taxon>
        <taxon>Pucciniaceae</taxon>
        <taxon>Puccinia</taxon>
    </lineage>
</organism>
<dbReference type="Proteomes" id="UP001060170">
    <property type="component" value="Chromosome 12"/>
</dbReference>
<reference evidence="2" key="1">
    <citation type="journal article" date="2018" name="BMC Genomics">
        <title>Genomic insights into host adaptation between the wheat stripe rust pathogen (Puccinia striiformis f. sp. tritici) and the barley stripe rust pathogen (Puccinia striiformis f. sp. hordei).</title>
        <authorList>
            <person name="Xia C."/>
            <person name="Wang M."/>
            <person name="Yin C."/>
            <person name="Cornejo O.E."/>
            <person name="Hulbert S.H."/>
            <person name="Chen X."/>
        </authorList>
    </citation>
    <scope>NUCLEOTIDE SEQUENCE [LARGE SCALE GENOMIC DNA]</scope>
    <source>
        <strain evidence="2">93-210</strain>
    </source>
</reference>
<comment type="caution">
    <text evidence="1">The sequence shown here is derived from an EMBL/GenBank/DDBJ whole genome shotgun (WGS) entry which is preliminary data.</text>
</comment>
<protein>
    <submittedName>
        <fullName evidence="1">Uncharacterized protein</fullName>
    </submittedName>
</protein>
<name>A0ACC0DZ19_9BASI</name>
<accession>A0ACC0DZ19</accession>
<dbReference type="EMBL" id="CM045876">
    <property type="protein sequence ID" value="KAI7941970.1"/>
    <property type="molecule type" value="Genomic_DNA"/>
</dbReference>